<evidence type="ECO:0000259" key="2">
    <source>
        <dbReference type="Pfam" id="PF01935"/>
    </source>
</evidence>
<dbReference type="Pfam" id="PF01935">
    <property type="entry name" value="DUF87"/>
    <property type="match status" value="1"/>
</dbReference>
<feature type="transmembrane region" description="Helical" evidence="1">
    <location>
        <begin position="95"/>
        <end position="117"/>
    </location>
</feature>
<dbReference type="KEGG" id="ster:AOA14_08660"/>
<evidence type="ECO:0000313" key="3">
    <source>
        <dbReference type="EMBL" id="AMU94670.1"/>
    </source>
</evidence>
<dbReference type="EMBL" id="CP013342">
    <property type="protein sequence ID" value="AMU94670.1"/>
    <property type="molecule type" value="Genomic_DNA"/>
</dbReference>
<accession>A0A142VXY4</accession>
<protein>
    <recommendedName>
        <fullName evidence="2">Helicase HerA central domain-containing protein</fullName>
    </recommendedName>
</protein>
<dbReference type="PANTHER" id="PTHR42957">
    <property type="entry name" value="HELICASE MJ1565-RELATED"/>
    <property type="match status" value="1"/>
</dbReference>
<evidence type="ECO:0000256" key="1">
    <source>
        <dbReference type="SAM" id="Phobius"/>
    </source>
</evidence>
<feature type="transmembrane region" description="Helical" evidence="1">
    <location>
        <begin position="68"/>
        <end position="89"/>
    </location>
</feature>
<feature type="transmembrane region" description="Helical" evidence="1">
    <location>
        <begin position="12"/>
        <end position="29"/>
    </location>
</feature>
<dbReference type="InterPro" id="IPR027417">
    <property type="entry name" value="P-loop_NTPase"/>
</dbReference>
<dbReference type="Proteomes" id="UP000076234">
    <property type="component" value="Chromosome"/>
</dbReference>
<dbReference type="SUPFAM" id="SSF52540">
    <property type="entry name" value="P-loop containing nucleoside triphosphate hydrolases"/>
    <property type="match status" value="1"/>
</dbReference>
<keyword evidence="1" id="KW-1133">Transmembrane helix</keyword>
<dbReference type="Gene3D" id="3.40.50.300">
    <property type="entry name" value="P-loop containing nucleotide triphosphate hydrolases"/>
    <property type="match status" value="1"/>
</dbReference>
<dbReference type="PANTHER" id="PTHR42957:SF1">
    <property type="entry name" value="HELICASE MJ1565-RELATED"/>
    <property type="match status" value="1"/>
</dbReference>
<feature type="domain" description="Helicase HerA central" evidence="2">
    <location>
        <begin position="406"/>
        <end position="489"/>
    </location>
</feature>
<proteinExistence type="predicted"/>
<sequence length="744" mass="80990">MKRDALTQPQRFVAFVLNTAIFYFAYIWATGHWHVTGNGETLWLASAVAWWTLGLLSAPWYRPPRDALGAAVAALAALFTLDLSTAPAASFELELARGASIGYAGLVGVAALVAALVEQNQQSPLRRFSYLLAERLSSGPFIFGTAALISIFGFYTEPRHLLILTTLWLLFALIRPIEFLLILWNEWRAERTIGNLYSAGRIVRVDDPDIVRVQVTSAEAWEAGLHVAALAGGTHRYVIPLFSHIQDELIMGTGLIVAETPTGQLPHLTGLVFTVDDVTTRKRLIGDLCGQGEDAELVGFVVEGSDIASIRFEVSKRTGIQEGSVVFCSIDGNSVFYQVINASTAEESFQQNPRGTHIVNAAQLGTWAPDKGFQKFAWLPRMNVPVFKLAEGAQHPVEMHPGEFIIGEIPGTAMQVKASLPQMIAYHTAILGVTGTGKTELVLDLIREAHAQGTKIFCVDLTGEYRKRLSDLAPAAIGLRKNKADELEEKLFAVETGAFKAGDEKKLLRNFMESIREDARKQVDNFLREAGSAIGLFEVAEVTNTRATLLATELFLSEIMLWARANRKSRRILIVLEEAHTIIPETAGAGFDYDTQHVVNKIGQIALQGRKYGVGLFIVSQRTALVSKTILSQCNTFLTHALVDQTSLQFLLNIYDSAYVRSIPNLRFLNFLAFGKGVLSERPLLLSRPLDPTKAEASAALDDFIPIEEAVPILGAAPSLPAEVAEDVGLADGGGGKAAATPAG</sequence>
<feature type="transmembrane region" description="Helical" evidence="1">
    <location>
        <begin position="138"/>
        <end position="155"/>
    </location>
</feature>
<dbReference type="CDD" id="cd01127">
    <property type="entry name" value="TrwB_TraG_TraD_VirD4"/>
    <property type="match status" value="1"/>
</dbReference>
<reference evidence="4" key="1">
    <citation type="submission" date="2015-11" db="EMBL/GenBank/DDBJ databases">
        <title>Complete genome sequence of a polyethylene glycol-degrading strain Sphingopyxis terrae strain 203-1 (NBRC 15098).</title>
        <authorList>
            <person name="Yoshiyuki O."/>
            <person name="Shouta N."/>
            <person name="Nagata Y."/>
            <person name="Numata M."/>
            <person name="Tsuchikane K."/>
            <person name="Hosoyama A."/>
            <person name="Yamazoe A."/>
            <person name="Tsuda M."/>
            <person name="Fujita N."/>
            <person name="Kawai F."/>
        </authorList>
    </citation>
    <scope>NUCLEOTIDE SEQUENCE [LARGE SCALE GENOMIC DNA]</scope>
    <source>
        <strain evidence="4">203-1</strain>
    </source>
</reference>
<dbReference type="RefSeq" id="WP_062901490.1">
    <property type="nucleotide sequence ID" value="NZ_CP013342.1"/>
</dbReference>
<gene>
    <name evidence="3" type="ORF">AOA14_08660</name>
</gene>
<organism evidence="3 4">
    <name type="scientific">Sphingopyxis terrae subsp. terrae NBRC 15098</name>
    <dbReference type="NCBI Taxonomy" id="1219058"/>
    <lineage>
        <taxon>Bacteria</taxon>
        <taxon>Pseudomonadati</taxon>
        <taxon>Pseudomonadota</taxon>
        <taxon>Alphaproteobacteria</taxon>
        <taxon>Sphingomonadales</taxon>
        <taxon>Sphingomonadaceae</taxon>
        <taxon>Sphingopyxis</taxon>
    </lineage>
</organism>
<feature type="transmembrane region" description="Helical" evidence="1">
    <location>
        <begin position="41"/>
        <end position="61"/>
    </location>
</feature>
<evidence type="ECO:0000313" key="4">
    <source>
        <dbReference type="Proteomes" id="UP000076234"/>
    </source>
</evidence>
<dbReference type="InterPro" id="IPR008571">
    <property type="entry name" value="HerA-like"/>
</dbReference>
<dbReference type="InterPro" id="IPR002789">
    <property type="entry name" value="HerA_central"/>
</dbReference>
<name>A0A142VXY4_9SPHN</name>
<keyword evidence="1" id="KW-0812">Transmembrane</keyword>
<reference evidence="3 4" key="2">
    <citation type="journal article" date="2016" name="Genome Announc.">
        <title>Complete Genome Sequence of Sphingopyxis terrae Strain 203-1 (NBRC 111660), a Polyethylene Glycol Degrader.</title>
        <authorList>
            <person name="Ohtsubo Y."/>
            <person name="Nonoyama S."/>
            <person name="Nagata Y."/>
            <person name="Numata M."/>
            <person name="Tsuchikane K."/>
            <person name="Hosoyama A."/>
            <person name="Yamazoe A."/>
            <person name="Tsuda M."/>
            <person name="Fujita N."/>
            <person name="Kawai F."/>
        </authorList>
    </citation>
    <scope>NUCLEOTIDE SEQUENCE [LARGE SCALE GENOMIC DNA]</scope>
    <source>
        <strain evidence="3 4">203-1</strain>
    </source>
</reference>
<dbReference type="AlphaFoldDB" id="A0A142VXY4"/>
<keyword evidence="1" id="KW-0472">Membrane</keyword>